<feature type="compositionally biased region" description="Basic residues" evidence="1">
    <location>
        <begin position="53"/>
        <end position="66"/>
    </location>
</feature>
<dbReference type="Proteomes" id="UP001162162">
    <property type="component" value="Unassembled WGS sequence"/>
</dbReference>
<reference evidence="2" key="1">
    <citation type="journal article" date="2023" name="Insect Mol. Biol.">
        <title>Genome sequencing provides insights into the evolution of gene families encoding plant cell wall-degrading enzymes in longhorned beetles.</title>
        <authorList>
            <person name="Shin N.R."/>
            <person name="Okamura Y."/>
            <person name="Kirsch R."/>
            <person name="Pauchet Y."/>
        </authorList>
    </citation>
    <scope>NUCLEOTIDE SEQUENCE</scope>
    <source>
        <strain evidence="2">AMC_N1</strain>
    </source>
</reference>
<evidence type="ECO:0000313" key="2">
    <source>
        <dbReference type="EMBL" id="KAJ8948329.1"/>
    </source>
</evidence>
<dbReference type="EMBL" id="JAPWTK010000138">
    <property type="protein sequence ID" value="KAJ8948329.1"/>
    <property type="molecule type" value="Genomic_DNA"/>
</dbReference>
<proteinExistence type="predicted"/>
<feature type="region of interest" description="Disordered" evidence="1">
    <location>
        <begin position="44"/>
        <end position="79"/>
    </location>
</feature>
<protein>
    <submittedName>
        <fullName evidence="2">Uncharacterized protein</fullName>
    </submittedName>
</protein>
<feature type="non-terminal residue" evidence="2">
    <location>
        <position position="1"/>
    </location>
</feature>
<accession>A0AAV8YCS1</accession>
<keyword evidence="3" id="KW-1185">Reference proteome</keyword>
<gene>
    <name evidence="2" type="ORF">NQ318_019314</name>
</gene>
<dbReference type="AlphaFoldDB" id="A0AAV8YCS1"/>
<organism evidence="2 3">
    <name type="scientific">Aromia moschata</name>
    <dbReference type="NCBI Taxonomy" id="1265417"/>
    <lineage>
        <taxon>Eukaryota</taxon>
        <taxon>Metazoa</taxon>
        <taxon>Ecdysozoa</taxon>
        <taxon>Arthropoda</taxon>
        <taxon>Hexapoda</taxon>
        <taxon>Insecta</taxon>
        <taxon>Pterygota</taxon>
        <taxon>Neoptera</taxon>
        <taxon>Endopterygota</taxon>
        <taxon>Coleoptera</taxon>
        <taxon>Polyphaga</taxon>
        <taxon>Cucujiformia</taxon>
        <taxon>Chrysomeloidea</taxon>
        <taxon>Cerambycidae</taxon>
        <taxon>Cerambycinae</taxon>
        <taxon>Callichromatini</taxon>
        <taxon>Aromia</taxon>
    </lineage>
</organism>
<sequence>TSWLSPCLTKRPSAPCVFTSASSGGGPGVAENAERISRVAFFGDGDEALGGGQRRRQTGSFNRKKGSGGPTVRTEEKVV</sequence>
<comment type="caution">
    <text evidence="2">The sequence shown here is derived from an EMBL/GenBank/DDBJ whole genome shotgun (WGS) entry which is preliminary data.</text>
</comment>
<evidence type="ECO:0000256" key="1">
    <source>
        <dbReference type="SAM" id="MobiDB-lite"/>
    </source>
</evidence>
<evidence type="ECO:0000313" key="3">
    <source>
        <dbReference type="Proteomes" id="UP001162162"/>
    </source>
</evidence>
<name>A0AAV8YCS1_9CUCU</name>